<organism evidence="4 5">
    <name type="scientific">Secundilactobacillus pentosiphilus</name>
    <dbReference type="NCBI Taxonomy" id="1714682"/>
    <lineage>
        <taxon>Bacteria</taxon>
        <taxon>Bacillati</taxon>
        <taxon>Bacillota</taxon>
        <taxon>Bacilli</taxon>
        <taxon>Lactobacillales</taxon>
        <taxon>Lactobacillaceae</taxon>
        <taxon>Secundilactobacillus</taxon>
    </lineage>
</organism>
<dbReference type="PANTHER" id="PTHR12526">
    <property type="entry name" value="GLYCOSYLTRANSFERASE"/>
    <property type="match status" value="1"/>
</dbReference>
<dbReference type="Proteomes" id="UP000198414">
    <property type="component" value="Unassembled WGS sequence"/>
</dbReference>
<dbReference type="SUPFAM" id="SSF53756">
    <property type="entry name" value="UDP-Glycosyltransferase/glycogen phosphorylase"/>
    <property type="match status" value="1"/>
</dbReference>
<gene>
    <name evidence="4" type="primary">tagE</name>
    <name evidence="4" type="ORF">IWT25_00463</name>
</gene>
<accession>A0A1Z5ITT1</accession>
<dbReference type="Pfam" id="PF00534">
    <property type="entry name" value="Glycos_transf_1"/>
    <property type="match status" value="1"/>
</dbReference>
<protein>
    <submittedName>
        <fullName evidence="4">Poly(Glycerol-phosphate) alpha-glucosyltransferase</fullName>
    </submittedName>
</protein>
<feature type="domain" description="Glycosyl transferase family 1" evidence="3">
    <location>
        <begin position="310"/>
        <end position="465"/>
    </location>
</feature>
<dbReference type="AlphaFoldDB" id="A0A1Z5ITT1"/>
<sequence length="494" mass="56944">MNYFLTSYFNETPSAIEIADIRRLRLFDQIGEPATIVTESPIWDSGYVLDQLGIRQRVVNMYRYYQQLERYDGPETTTTSIRSTLPDLPFKNNAILDDGKPVVKIHEEHGQLSYVDYLDLFGFTNRRDFYESGVHSYSEFYDDHAKLQLKQYYNYQGKPVITCYYHGGPSNQAILTMLHLVTSNQIYQFQSLDAFRAHFLDDLTQNDDTLICDREDYWGMTMGLMHKNPRRMLMIHAAFTTNAKRDGEVFTSIKNTIEHGKLDTVITSTQAEADDIHARFPEVPTEVIPVSAVPDKRLDTNFPFEIRIPFQIIAVARVTEIKQLSHAINAVIKLHGHFPEVDFKIYGYEDLLNGYAESKKLRKIINQNNAAGYIHFMGYMKDLSPVYQKADLLLLTSRSEGFSMAILEALSYACPVVSYDINYGPNELVKPGENGQLVPANDEYTLFRTLVDIFKDRQQLQRFGLFAQNSVREFGESAIKKRWEKALNTARREV</sequence>
<name>A0A1Z5ITT1_9LACO</name>
<dbReference type="EMBL" id="BCMI01000003">
    <property type="protein sequence ID" value="GAX05160.1"/>
    <property type="molecule type" value="Genomic_DNA"/>
</dbReference>
<evidence type="ECO:0000256" key="1">
    <source>
        <dbReference type="ARBA" id="ARBA00022676"/>
    </source>
</evidence>
<keyword evidence="2 4" id="KW-0808">Transferase</keyword>
<evidence type="ECO:0000256" key="2">
    <source>
        <dbReference type="ARBA" id="ARBA00022679"/>
    </source>
</evidence>
<keyword evidence="1" id="KW-0328">Glycosyltransferase</keyword>
<dbReference type="InterPro" id="IPR001296">
    <property type="entry name" value="Glyco_trans_1"/>
</dbReference>
<comment type="caution">
    <text evidence="4">The sequence shown here is derived from an EMBL/GenBank/DDBJ whole genome shotgun (WGS) entry which is preliminary data.</text>
</comment>
<dbReference type="GO" id="GO:0016757">
    <property type="term" value="F:glycosyltransferase activity"/>
    <property type="evidence" value="ECO:0007669"/>
    <property type="project" value="UniProtKB-KW"/>
</dbReference>
<evidence type="ECO:0000259" key="3">
    <source>
        <dbReference type="Pfam" id="PF00534"/>
    </source>
</evidence>
<evidence type="ECO:0000313" key="5">
    <source>
        <dbReference type="Proteomes" id="UP000198414"/>
    </source>
</evidence>
<evidence type="ECO:0000313" key="4">
    <source>
        <dbReference type="EMBL" id="GAX05160.1"/>
    </source>
</evidence>
<reference evidence="4 5" key="1">
    <citation type="submission" date="2015-11" db="EMBL/GenBank/DDBJ databases">
        <title>Draft genome sequences of new species of the genus Lactobacillus isolated from orchardgrass silage.</title>
        <authorList>
            <person name="Tohno M."/>
            <person name="Tanizawa Y."/>
            <person name="Arita M."/>
        </authorList>
    </citation>
    <scope>NUCLEOTIDE SEQUENCE [LARGE SCALE GENOMIC DNA]</scope>
    <source>
        <strain evidence="4 5">IWT25</strain>
    </source>
</reference>
<dbReference type="Gene3D" id="3.40.50.2000">
    <property type="entry name" value="Glycogen Phosphorylase B"/>
    <property type="match status" value="3"/>
</dbReference>
<dbReference type="OrthoDB" id="9765175at2"/>
<dbReference type="RefSeq" id="WP_089120514.1">
    <property type="nucleotide sequence ID" value="NZ_BCMI01000003.1"/>
</dbReference>
<proteinExistence type="predicted"/>
<dbReference type="PANTHER" id="PTHR12526:SF629">
    <property type="entry name" value="TEICHURONIC ACID BIOSYNTHESIS GLYCOSYLTRANSFERASE TUAH-RELATED"/>
    <property type="match status" value="1"/>
</dbReference>